<dbReference type="GO" id="GO:0016787">
    <property type="term" value="F:hydrolase activity"/>
    <property type="evidence" value="ECO:0007669"/>
    <property type="project" value="UniProtKB-KW"/>
</dbReference>
<dbReference type="InterPro" id="IPR012338">
    <property type="entry name" value="Beta-lactam/transpept-like"/>
</dbReference>
<organism evidence="2 3">
    <name type="scientific">Gilvimarinus gilvus</name>
    <dbReference type="NCBI Taxonomy" id="3058038"/>
    <lineage>
        <taxon>Bacteria</taxon>
        <taxon>Pseudomonadati</taxon>
        <taxon>Pseudomonadota</taxon>
        <taxon>Gammaproteobacteria</taxon>
        <taxon>Cellvibrionales</taxon>
        <taxon>Cellvibrionaceae</taxon>
        <taxon>Gilvimarinus</taxon>
    </lineage>
</organism>
<feature type="domain" description="Beta-lactamase-related" evidence="1">
    <location>
        <begin position="19"/>
        <end position="381"/>
    </location>
</feature>
<dbReference type="PANTHER" id="PTHR43319">
    <property type="entry name" value="BETA-LACTAMASE-RELATED"/>
    <property type="match status" value="1"/>
</dbReference>
<accession>A0ABU4S0U1</accession>
<dbReference type="Proteomes" id="UP001273505">
    <property type="component" value="Unassembled WGS sequence"/>
</dbReference>
<dbReference type="RefSeq" id="WP_302722504.1">
    <property type="nucleotide sequence ID" value="NZ_JAULRU010000569.1"/>
</dbReference>
<dbReference type="Pfam" id="PF00144">
    <property type="entry name" value="Beta-lactamase"/>
    <property type="match status" value="1"/>
</dbReference>
<gene>
    <name evidence="2" type="ORF">SCD92_11720</name>
</gene>
<evidence type="ECO:0000313" key="2">
    <source>
        <dbReference type="EMBL" id="MDX6850031.1"/>
    </source>
</evidence>
<dbReference type="EMBL" id="JAXAFO010000018">
    <property type="protein sequence ID" value="MDX6850031.1"/>
    <property type="molecule type" value="Genomic_DNA"/>
</dbReference>
<evidence type="ECO:0000313" key="3">
    <source>
        <dbReference type="Proteomes" id="UP001273505"/>
    </source>
</evidence>
<name>A0ABU4S0U1_9GAMM</name>
<keyword evidence="3" id="KW-1185">Reference proteome</keyword>
<dbReference type="InterPro" id="IPR001466">
    <property type="entry name" value="Beta-lactam-related"/>
</dbReference>
<dbReference type="InterPro" id="IPR052907">
    <property type="entry name" value="Beta-lactamase/esterase"/>
</dbReference>
<dbReference type="SUPFAM" id="SSF56601">
    <property type="entry name" value="beta-lactamase/transpeptidase-like"/>
    <property type="match status" value="1"/>
</dbReference>
<dbReference type="PANTHER" id="PTHR43319:SF3">
    <property type="entry name" value="BETA-LACTAMASE-RELATED DOMAIN-CONTAINING PROTEIN"/>
    <property type="match status" value="1"/>
</dbReference>
<keyword evidence="2" id="KW-0378">Hydrolase</keyword>
<comment type="caution">
    <text evidence="2">The sequence shown here is derived from an EMBL/GenBank/DDBJ whole genome shotgun (WGS) entry which is preliminary data.</text>
</comment>
<dbReference type="Gene3D" id="3.40.710.10">
    <property type="entry name" value="DD-peptidase/beta-lactamase superfamily"/>
    <property type="match status" value="1"/>
</dbReference>
<evidence type="ECO:0000259" key="1">
    <source>
        <dbReference type="Pfam" id="PF00144"/>
    </source>
</evidence>
<reference evidence="2 3" key="1">
    <citation type="submission" date="2023-11" db="EMBL/GenBank/DDBJ databases">
        <title>Gilvimarinus fulvus sp. nov., isolated from the surface of Kelp.</title>
        <authorList>
            <person name="Sun Y.Y."/>
            <person name="Gong Y."/>
            <person name="Du Z.J."/>
        </authorList>
    </citation>
    <scope>NUCLEOTIDE SEQUENCE [LARGE SCALE GENOMIC DNA]</scope>
    <source>
        <strain evidence="2 3">SDUM040013</strain>
    </source>
</reference>
<protein>
    <submittedName>
        <fullName evidence="2">Serine hydrolase domain-containing protein</fullName>
        <ecNumber evidence="2">3.1.1.103</ecNumber>
    </submittedName>
</protein>
<dbReference type="EC" id="3.1.1.103" evidence="2"/>
<sequence>MIDIKGSAGQSLQPLKEAFASNFRDFSEEGAALAVVKDGKVLASLWAGTRDRAGNLPWLEDTCVNVFSAGKPLCAAVVMHLVDTGRLDLDVPVARYWPEFGSRGKEAVTTRQVLNHTSGLSAFHPRVKEPVIFDIASVNGLLEYETPWWEPGTAQGYSPFIYGWILAEIARRVSGEVDYPTLFSRTLTQPLGMQAYLGVPTSAQGNLADVAPLKKPLGSTGSASKGANSAALGQLMKADPRGVTNRAFANPMSLMNSTNSEAWRGACIPAANLHTNALSLAQFYGDLVSASQPRVSCLSEFTRESSAAQDRVLGVHLRFGLGFMLSQDVDDCRYGSLQGFGHPGAGGSVGFADPATGIGFAYVTARLGQSLLIDARAQRLVQALSECV</sequence>
<proteinExistence type="predicted"/>